<dbReference type="AlphaFoldDB" id="A0A348MMY1"/>
<accession>A0A348MMY1</accession>
<dbReference type="InterPro" id="IPR013785">
    <property type="entry name" value="Aldolase_TIM"/>
</dbReference>
<feature type="non-terminal residue" evidence="1">
    <location>
        <position position="1"/>
    </location>
</feature>
<dbReference type="EMBL" id="DMCX01000051">
    <property type="protein sequence ID" value="HAF08407.1"/>
    <property type="molecule type" value="Genomic_DNA"/>
</dbReference>
<name>A0A348MMY1_UNCW3</name>
<dbReference type="Gene3D" id="3.20.20.70">
    <property type="entry name" value="Aldolase class I"/>
    <property type="match status" value="1"/>
</dbReference>
<comment type="caution">
    <text evidence="1">The sequence shown here is derived from an EMBL/GenBank/DDBJ whole genome shotgun (WGS) entry which is preliminary data.</text>
</comment>
<proteinExistence type="predicted"/>
<reference evidence="1 2" key="1">
    <citation type="journal article" date="2018" name="Nat. Biotechnol.">
        <title>A standardized bacterial taxonomy based on genome phylogeny substantially revises the tree of life.</title>
        <authorList>
            <person name="Parks D.H."/>
            <person name="Chuvochina M."/>
            <person name="Waite D.W."/>
            <person name="Rinke C."/>
            <person name="Skarshewski A."/>
            <person name="Chaumeil P.A."/>
            <person name="Hugenholtz P."/>
        </authorList>
    </citation>
    <scope>NUCLEOTIDE SEQUENCE [LARGE SCALE GENOMIC DNA]</scope>
    <source>
        <strain evidence="1">UBA7921</strain>
    </source>
</reference>
<organism evidence="1 2">
    <name type="scientific">candidate division WOR-3 bacterium</name>
    <dbReference type="NCBI Taxonomy" id="2052148"/>
    <lineage>
        <taxon>Bacteria</taxon>
        <taxon>Bacteria division WOR-3</taxon>
    </lineage>
</organism>
<dbReference type="SUPFAM" id="SSF51569">
    <property type="entry name" value="Aldolase"/>
    <property type="match status" value="1"/>
</dbReference>
<protein>
    <submittedName>
        <fullName evidence="1">Fructose-6-phosphate aldolase</fullName>
    </submittedName>
</protein>
<gene>
    <name evidence="1" type="ORF">DCG82_08390</name>
</gene>
<dbReference type="Proteomes" id="UP000262454">
    <property type="component" value="Unassembled WGS sequence"/>
</dbReference>
<evidence type="ECO:0000313" key="2">
    <source>
        <dbReference type="Proteomes" id="UP000262454"/>
    </source>
</evidence>
<sequence length="45" mass="5186">HILNALEMGADIATIPYKVFTQLIKHPLTDLGIKRFLEDYEKSKN</sequence>
<evidence type="ECO:0000313" key="1">
    <source>
        <dbReference type="EMBL" id="HAF08407.1"/>
    </source>
</evidence>